<sequence length="30" mass="3520">MLRDVDAHCYQILLLHQPNVLVSTLKSLWL</sequence>
<accession>V5Z906</accession>
<evidence type="ECO:0000313" key="2">
    <source>
        <dbReference type="Proteomes" id="UP000018217"/>
    </source>
</evidence>
<protein>
    <submittedName>
        <fullName evidence="1">Uncharacterized protein</fullName>
    </submittedName>
</protein>
<dbReference type="AlphaFoldDB" id="V5Z906"/>
<evidence type="ECO:0000313" key="1">
    <source>
        <dbReference type="EMBL" id="CCG87724.1"/>
    </source>
</evidence>
<dbReference type="EMBL" id="CAHS01000015">
    <property type="protein sequence ID" value="CCG87724.1"/>
    <property type="molecule type" value="Genomic_DNA"/>
</dbReference>
<name>V5Z906_9GAMM</name>
<reference evidence="1 2" key="1">
    <citation type="journal article" date="2013" name="Syst. Appl. Microbiol.">
        <title>Phylogenetic position and virulence apparatus of the pear flower necrosis pathogen Erwinia piriflorinigrans CFBP 5888T as assessed by comparative genomics.</title>
        <authorList>
            <person name="Smits T.H."/>
            <person name="Rezzonico F."/>
            <person name="Lopez M.M."/>
            <person name="Blom J."/>
            <person name="Goesmann A."/>
            <person name="Frey J.E."/>
            <person name="Duffy B."/>
        </authorList>
    </citation>
    <scope>NUCLEOTIDE SEQUENCE [LARGE SCALE GENOMIC DNA]</scope>
    <source>
        <strain evidence="2">CFBP5888</strain>
    </source>
</reference>
<organism evidence="1 2">
    <name type="scientific">Erwinia piriflorinigrans CFBP 5888</name>
    <dbReference type="NCBI Taxonomy" id="1161919"/>
    <lineage>
        <taxon>Bacteria</taxon>
        <taxon>Pseudomonadati</taxon>
        <taxon>Pseudomonadota</taxon>
        <taxon>Gammaproteobacteria</taxon>
        <taxon>Enterobacterales</taxon>
        <taxon>Erwiniaceae</taxon>
        <taxon>Erwinia</taxon>
    </lineage>
</organism>
<dbReference type="Proteomes" id="UP000018217">
    <property type="component" value="Unassembled WGS sequence"/>
</dbReference>
<comment type="caution">
    <text evidence="1">The sequence shown here is derived from an EMBL/GenBank/DDBJ whole genome shotgun (WGS) entry which is preliminary data.</text>
</comment>
<dbReference type="STRING" id="1161919.EPIR_2359"/>
<keyword evidence="2" id="KW-1185">Reference proteome</keyword>
<gene>
    <name evidence="1" type="ORF">EPIR_2359</name>
</gene>
<proteinExistence type="predicted"/>